<keyword evidence="1" id="KW-0472">Membrane</keyword>
<evidence type="ECO:0000313" key="2">
    <source>
        <dbReference type="EMBL" id="DAD87197.1"/>
    </source>
</evidence>
<feature type="transmembrane region" description="Helical" evidence="1">
    <location>
        <begin position="7"/>
        <end position="26"/>
    </location>
</feature>
<protein>
    <submittedName>
        <fullName evidence="2">Uncharacterized protein</fullName>
    </submittedName>
</protein>
<evidence type="ECO:0000256" key="1">
    <source>
        <dbReference type="SAM" id="Phobius"/>
    </source>
</evidence>
<dbReference type="EMBL" id="BK015017">
    <property type="protein sequence ID" value="DAD87197.1"/>
    <property type="molecule type" value="Genomic_DNA"/>
</dbReference>
<organism evidence="2">
    <name type="scientific">Siphoviridae sp. ctuUw41</name>
    <dbReference type="NCBI Taxonomy" id="2826503"/>
    <lineage>
        <taxon>Viruses</taxon>
        <taxon>Duplodnaviria</taxon>
        <taxon>Heunggongvirae</taxon>
        <taxon>Uroviricota</taxon>
        <taxon>Caudoviricetes</taxon>
    </lineage>
</organism>
<keyword evidence="1" id="KW-1133">Transmembrane helix</keyword>
<keyword evidence="1" id="KW-0812">Transmembrane</keyword>
<name>A0A8S5MXR7_9CAUD</name>
<accession>A0A8S5MXR7</accession>
<sequence>MEHRKRYAAAAHFPIISTIVTVAAVASKWTI</sequence>
<reference evidence="2" key="1">
    <citation type="journal article" date="2021" name="Proc. Natl. Acad. Sci. U.S.A.">
        <title>A Catalog of Tens of Thousands of Viruses from Human Metagenomes Reveals Hidden Associations with Chronic Diseases.</title>
        <authorList>
            <person name="Tisza M.J."/>
            <person name="Buck C.B."/>
        </authorList>
    </citation>
    <scope>NUCLEOTIDE SEQUENCE</scope>
    <source>
        <strain evidence="2">CtuUw41</strain>
    </source>
</reference>
<proteinExistence type="predicted"/>